<evidence type="ECO:0000313" key="6">
    <source>
        <dbReference type="Proteomes" id="UP000003751"/>
    </source>
</evidence>
<dbReference type="EMBL" id="AEMG01000006">
    <property type="protein sequence ID" value="EFW92836.1"/>
    <property type="molecule type" value="Genomic_DNA"/>
</dbReference>
<dbReference type="AlphaFoldDB" id="E7QS67"/>
<evidence type="ECO:0000259" key="4">
    <source>
        <dbReference type="Pfam" id="PF15915"/>
    </source>
</evidence>
<evidence type="ECO:0000256" key="2">
    <source>
        <dbReference type="ARBA" id="ARBA00023163"/>
    </source>
</evidence>
<dbReference type="Proteomes" id="UP000003751">
    <property type="component" value="Unassembled WGS sequence"/>
</dbReference>
<dbReference type="PANTHER" id="PTHR34236:SF1">
    <property type="entry name" value="DIMETHYL SULFOXIDE REDUCTASE TRANSCRIPTIONAL ACTIVATOR"/>
    <property type="match status" value="1"/>
</dbReference>
<dbReference type="eggNOG" id="arCOG02276">
    <property type="taxonomic scope" value="Archaea"/>
</dbReference>
<dbReference type="OrthoDB" id="156233at2157"/>
<dbReference type="Pfam" id="PF15915">
    <property type="entry name" value="BAT"/>
    <property type="match status" value="1"/>
</dbReference>
<organism evidence="5 6">
    <name type="scientific">Haladaptatus paucihalophilus DX253</name>
    <dbReference type="NCBI Taxonomy" id="797209"/>
    <lineage>
        <taxon>Archaea</taxon>
        <taxon>Methanobacteriati</taxon>
        <taxon>Methanobacteriota</taxon>
        <taxon>Stenosarchaea group</taxon>
        <taxon>Halobacteria</taxon>
        <taxon>Halobacteriales</taxon>
        <taxon>Haladaptataceae</taxon>
        <taxon>Haladaptatus</taxon>
    </lineage>
</organism>
<feature type="domain" description="HTH bat-type" evidence="3">
    <location>
        <begin position="163"/>
        <end position="213"/>
    </location>
</feature>
<evidence type="ECO:0000313" key="5">
    <source>
        <dbReference type="EMBL" id="EFW92836.1"/>
    </source>
</evidence>
<evidence type="ECO:0000259" key="3">
    <source>
        <dbReference type="Pfam" id="PF04967"/>
    </source>
</evidence>
<protein>
    <submittedName>
        <fullName evidence="5">Bacterio-opsin activator HTH domain protein</fullName>
    </submittedName>
</protein>
<feature type="domain" description="Bacterioopsin transcriptional activator GAF and HTH associated" evidence="4">
    <location>
        <begin position="12"/>
        <end position="156"/>
    </location>
</feature>
<name>E7QS67_HALPU</name>
<proteinExistence type="predicted"/>
<reference evidence="5 6" key="1">
    <citation type="journal article" date="2014" name="ISME J.">
        <title>Trehalose/2-sulfotrehalose biosynthesis and glycine-betaine uptake are widely spread mechanisms for osmoadaptation in the Halobacteriales.</title>
        <authorList>
            <person name="Youssef N.H."/>
            <person name="Savage-Ashlock K.N."/>
            <person name="McCully A.L."/>
            <person name="Luedtke B."/>
            <person name="Shaw E.I."/>
            <person name="Hoff W.D."/>
            <person name="Elshahed M.S."/>
        </authorList>
    </citation>
    <scope>NUCLEOTIDE SEQUENCE [LARGE SCALE GENOMIC DNA]</scope>
    <source>
        <strain evidence="5 6">DX253</strain>
    </source>
</reference>
<comment type="caution">
    <text evidence="5">The sequence shown here is derived from an EMBL/GenBank/DDBJ whole genome shotgun (WGS) entry which is preliminary data.</text>
</comment>
<dbReference type="InterPro" id="IPR031803">
    <property type="entry name" value="BAT_GAF/HTH-assoc"/>
</dbReference>
<sequence>MEASEEMSVIAEFTIPTEQFALSDAFDAIPNMAVEIERMVAHPANRILPYIWVCGGTATIVEEELRADPTTVAVTKLTEIPYGSLYRVEWSDETKTTVEDVLKSDPVILTGTAAKEGWDFQMRFEHRDHISKLQADLTHHDVTVELKRLHTPETPTVDGQFLLTAKQRVALNAALDAGYFEVPRKTNLSELAEQLDISQQALSKRLRRAHRTVSRHILTTGPDEILDDRQD</sequence>
<dbReference type="STRING" id="797209.GCA_000376445_00320"/>
<dbReference type="Pfam" id="PF04967">
    <property type="entry name" value="HTH_10"/>
    <property type="match status" value="1"/>
</dbReference>
<evidence type="ECO:0000256" key="1">
    <source>
        <dbReference type="ARBA" id="ARBA00023015"/>
    </source>
</evidence>
<keyword evidence="2" id="KW-0804">Transcription</keyword>
<dbReference type="InterPro" id="IPR007050">
    <property type="entry name" value="HTH_bacterioopsin"/>
</dbReference>
<dbReference type="PATRIC" id="fig|797209.4.peg.1635"/>
<accession>E7QS67</accession>
<gene>
    <name evidence="5" type="ORF">ZOD2009_08199</name>
</gene>
<dbReference type="PANTHER" id="PTHR34236">
    <property type="entry name" value="DIMETHYL SULFOXIDE REDUCTASE TRANSCRIPTIONAL ACTIVATOR"/>
    <property type="match status" value="1"/>
</dbReference>
<keyword evidence="1" id="KW-0805">Transcription regulation</keyword>